<proteinExistence type="predicted"/>
<dbReference type="SMART" id="SM01146">
    <property type="entry name" value="DUF1086"/>
    <property type="match status" value="1"/>
</dbReference>
<dbReference type="GO" id="GO:0003682">
    <property type="term" value="F:chromatin binding"/>
    <property type="evidence" value="ECO:0007669"/>
    <property type="project" value="TreeGrafter"/>
</dbReference>
<feature type="compositionally biased region" description="Acidic residues" evidence="2">
    <location>
        <begin position="89"/>
        <end position="98"/>
    </location>
</feature>
<dbReference type="GO" id="GO:0140658">
    <property type="term" value="F:ATP-dependent chromatin remodeler activity"/>
    <property type="evidence" value="ECO:0007669"/>
    <property type="project" value="TreeGrafter"/>
</dbReference>
<gene>
    <name evidence="5" type="primary">CHD3</name>
</gene>
<feature type="domain" description="DUF1087" evidence="4">
    <location>
        <begin position="15"/>
        <end position="79"/>
    </location>
</feature>
<reference evidence="5 6" key="1">
    <citation type="submission" date="2012-10" db="EMBL/GenBank/DDBJ databases">
        <authorList>
            <consortium name="Gibbon Genome Sequencing Consortium"/>
        </authorList>
    </citation>
    <scope>NUCLEOTIDE SEQUENCE [LARGE SCALE GENOMIC DNA]</scope>
</reference>
<feature type="region of interest" description="Disordered" evidence="2">
    <location>
        <begin position="71"/>
        <end position="121"/>
    </location>
</feature>
<dbReference type="PANTHER" id="PTHR45623:SF9">
    <property type="entry name" value="CHROMODOMAIN-HELICASE-DNA-BINDING PROTEIN 3"/>
    <property type="match status" value="1"/>
</dbReference>
<dbReference type="InterPro" id="IPR009463">
    <property type="entry name" value="DUF1087"/>
</dbReference>
<dbReference type="Pfam" id="PF06465">
    <property type="entry name" value="DUF1087"/>
    <property type="match status" value="1"/>
</dbReference>
<evidence type="ECO:0000313" key="6">
    <source>
        <dbReference type="Proteomes" id="UP000001073"/>
    </source>
</evidence>
<feature type="compositionally biased region" description="Low complexity" evidence="2">
    <location>
        <begin position="237"/>
        <end position="258"/>
    </location>
</feature>
<organism evidence="5 6">
    <name type="scientific">Nomascus leucogenys</name>
    <name type="common">Northern white-cheeked gibbon</name>
    <name type="synonym">Hylobates leucogenys</name>
    <dbReference type="NCBI Taxonomy" id="61853"/>
    <lineage>
        <taxon>Eukaryota</taxon>
        <taxon>Metazoa</taxon>
        <taxon>Chordata</taxon>
        <taxon>Craniata</taxon>
        <taxon>Vertebrata</taxon>
        <taxon>Euteleostomi</taxon>
        <taxon>Mammalia</taxon>
        <taxon>Eutheria</taxon>
        <taxon>Euarchontoglires</taxon>
        <taxon>Primates</taxon>
        <taxon>Haplorrhini</taxon>
        <taxon>Catarrhini</taxon>
        <taxon>Hylobatidae</taxon>
        <taxon>Nomascus</taxon>
    </lineage>
</organism>
<dbReference type="Pfam" id="PF06461">
    <property type="entry name" value="CHDII_SANT-like"/>
    <property type="match status" value="1"/>
</dbReference>
<evidence type="ECO:0000256" key="1">
    <source>
        <dbReference type="ARBA" id="ARBA00023242"/>
    </source>
</evidence>
<reference evidence="5" key="2">
    <citation type="submission" date="2025-08" db="UniProtKB">
        <authorList>
            <consortium name="Ensembl"/>
        </authorList>
    </citation>
    <scope>IDENTIFICATION</scope>
</reference>
<evidence type="ECO:0000259" key="3">
    <source>
        <dbReference type="SMART" id="SM01146"/>
    </source>
</evidence>
<dbReference type="AlphaFoldDB" id="A0A2I3H780"/>
<feature type="compositionally biased region" description="Basic and acidic residues" evidence="2">
    <location>
        <begin position="316"/>
        <end position="325"/>
    </location>
</feature>
<dbReference type="GO" id="GO:0003677">
    <property type="term" value="F:DNA binding"/>
    <property type="evidence" value="ECO:0007669"/>
    <property type="project" value="InterPro"/>
</dbReference>
<dbReference type="GO" id="GO:0016581">
    <property type="term" value="C:NuRD complex"/>
    <property type="evidence" value="ECO:0007669"/>
    <property type="project" value="TreeGrafter"/>
</dbReference>
<dbReference type="SMART" id="SM01147">
    <property type="entry name" value="DUF1087"/>
    <property type="match status" value="1"/>
</dbReference>
<accession>A0A2I3H780</accession>
<protein>
    <submittedName>
        <fullName evidence="5">Chromodomain helicase DNA binding protein 3</fullName>
    </submittedName>
</protein>
<dbReference type="GO" id="GO:0042393">
    <property type="term" value="F:histone binding"/>
    <property type="evidence" value="ECO:0007669"/>
    <property type="project" value="TreeGrafter"/>
</dbReference>
<feature type="compositionally biased region" description="Basic and acidic residues" evidence="2">
    <location>
        <begin position="270"/>
        <end position="281"/>
    </location>
</feature>
<dbReference type="EMBL" id="ADFV01082715">
    <property type="status" value="NOT_ANNOTATED_CDS"/>
    <property type="molecule type" value="Genomic_DNA"/>
</dbReference>
<feature type="domain" description="CHD subfamily II SANT-like" evidence="3">
    <location>
        <begin position="85"/>
        <end position="232"/>
    </location>
</feature>
<dbReference type="GO" id="GO:0016887">
    <property type="term" value="F:ATP hydrolysis activity"/>
    <property type="evidence" value="ECO:0007669"/>
    <property type="project" value="TreeGrafter"/>
</dbReference>
<dbReference type="EMBL" id="ADFV01082716">
    <property type="status" value="NOT_ANNOTATED_CDS"/>
    <property type="molecule type" value="Genomic_DNA"/>
</dbReference>
<dbReference type="GeneTree" id="ENSGT00940000158001"/>
<reference evidence="5" key="3">
    <citation type="submission" date="2025-09" db="UniProtKB">
        <authorList>
            <consortium name="Ensembl"/>
        </authorList>
    </citation>
    <scope>IDENTIFICATION</scope>
</reference>
<feature type="compositionally biased region" description="Basic and acidic residues" evidence="2">
    <location>
        <begin position="99"/>
        <end position="117"/>
    </location>
</feature>
<feature type="region of interest" description="Disordered" evidence="2">
    <location>
        <begin position="237"/>
        <end position="381"/>
    </location>
</feature>
<keyword evidence="1" id="KW-0539">Nucleus</keyword>
<evidence type="ECO:0000313" key="5">
    <source>
        <dbReference type="Ensembl" id="ENSNLEP00000039498.1"/>
    </source>
</evidence>
<evidence type="ECO:0000259" key="4">
    <source>
        <dbReference type="SMART" id="SM01147"/>
    </source>
</evidence>
<dbReference type="InterPro" id="IPR009462">
    <property type="entry name" value="CHD_II_SANT-like"/>
</dbReference>
<sequence length="381" mass="43254">MNEYLSSFKVAQYVVREEDKIEEIEREIIKQEENVDPDYWEKLLRHHYEQQQEDLARNLGKGKRVRKQVNYNDAAQEDQDNQSEYSVGSEEEDEDFDERPEGRRQSKRQLRNEKDKPLPPLLARVGGNIEVLGFNTRQRKAFLNAVMRWGMPPQDAFTTQWLVRDLRGKTEKEFKAYVSLFMRHLCEPGADGSETFADGVPREGLSRQQVLTRIGVMSLVKKKVSVFVWRRLELPVSKASSPTKTSPTTPEASATNSPCTSKPATPAPSEKGEGIRTPLEKEEAENQEEKPEKNSRIGEKIETEADAPSPALSLGERLEPRKIPLEDEVPGVPGEMEPEPGYRGDREKSATESTPGERGEEKPLDGQEHRERPEGETGDLG</sequence>
<feature type="compositionally biased region" description="Basic and acidic residues" evidence="2">
    <location>
        <begin position="340"/>
        <end position="375"/>
    </location>
</feature>
<dbReference type="Ensembl" id="ENSNLET00000052573.1">
    <property type="protein sequence ID" value="ENSNLEP00000039498.1"/>
    <property type="gene ID" value="ENSNLEG00000009770.2"/>
</dbReference>
<feature type="compositionally biased region" description="Basic and acidic residues" evidence="2">
    <location>
        <begin position="287"/>
        <end position="303"/>
    </location>
</feature>
<keyword evidence="6" id="KW-1185">Reference proteome</keyword>
<evidence type="ECO:0000256" key="2">
    <source>
        <dbReference type="SAM" id="MobiDB-lite"/>
    </source>
</evidence>
<dbReference type="PANTHER" id="PTHR45623">
    <property type="entry name" value="CHROMODOMAIN-HELICASE-DNA-BINDING PROTEIN 3-RELATED-RELATED"/>
    <property type="match status" value="1"/>
</dbReference>
<feature type="compositionally biased region" description="Low complexity" evidence="2">
    <location>
        <begin position="330"/>
        <end position="339"/>
    </location>
</feature>
<dbReference type="Proteomes" id="UP000001073">
    <property type="component" value="Chromosome 19"/>
</dbReference>
<name>A0A2I3H780_NOMLE</name>